<feature type="domain" description="D-isomer specific 2-hydroxyacid dehydrogenase NAD-binding" evidence="6">
    <location>
        <begin position="113"/>
        <end position="302"/>
    </location>
</feature>
<dbReference type="InterPro" id="IPR029752">
    <property type="entry name" value="D-isomer_DH_CS1"/>
</dbReference>
<protein>
    <recommendedName>
        <fullName evidence="9">D-lactate dehydrogenase</fullName>
    </recommendedName>
</protein>
<dbReference type="PROSITE" id="PS00065">
    <property type="entry name" value="D_2_HYDROXYACID_DH_1"/>
    <property type="match status" value="1"/>
</dbReference>
<organism evidence="7 8">
    <name type="scientific">Naegleria lovaniensis</name>
    <name type="common">Amoeba</name>
    <dbReference type="NCBI Taxonomy" id="51637"/>
    <lineage>
        <taxon>Eukaryota</taxon>
        <taxon>Discoba</taxon>
        <taxon>Heterolobosea</taxon>
        <taxon>Tetramitia</taxon>
        <taxon>Eutetramitia</taxon>
        <taxon>Vahlkampfiidae</taxon>
        <taxon>Naegleria</taxon>
    </lineage>
</organism>
<dbReference type="CDD" id="cd12183">
    <property type="entry name" value="LDH_like_2"/>
    <property type="match status" value="1"/>
</dbReference>
<comment type="similarity">
    <text evidence="1 4">Belongs to the D-isomer specific 2-hydroxyacid dehydrogenase family.</text>
</comment>
<evidence type="ECO:0000259" key="6">
    <source>
        <dbReference type="Pfam" id="PF02826"/>
    </source>
</evidence>
<dbReference type="PANTHER" id="PTHR43026">
    <property type="entry name" value="2-HYDROXYACID DEHYDROGENASE HOMOLOG 1-RELATED"/>
    <property type="match status" value="1"/>
</dbReference>
<name>A0AA88H405_NAELO</name>
<accession>A0AA88H405</accession>
<evidence type="ECO:0000256" key="2">
    <source>
        <dbReference type="ARBA" id="ARBA00023002"/>
    </source>
</evidence>
<dbReference type="SUPFAM" id="SSF52283">
    <property type="entry name" value="Formate/glycerate dehydrogenase catalytic domain-like"/>
    <property type="match status" value="1"/>
</dbReference>
<feature type="domain" description="D-isomer specific 2-hydroxyacid dehydrogenase catalytic" evidence="5">
    <location>
        <begin position="3"/>
        <end position="327"/>
    </location>
</feature>
<dbReference type="EMBL" id="PYSW02000004">
    <property type="protein sequence ID" value="KAG2392577.1"/>
    <property type="molecule type" value="Genomic_DNA"/>
</dbReference>
<keyword evidence="8" id="KW-1185">Reference proteome</keyword>
<dbReference type="Pfam" id="PF00389">
    <property type="entry name" value="2-Hacid_dh"/>
    <property type="match status" value="1"/>
</dbReference>
<proteinExistence type="inferred from homology"/>
<evidence type="ECO:0000259" key="5">
    <source>
        <dbReference type="Pfam" id="PF00389"/>
    </source>
</evidence>
<dbReference type="RefSeq" id="XP_044554471.1">
    <property type="nucleotide sequence ID" value="XM_044686943.1"/>
</dbReference>
<evidence type="ECO:0000313" key="7">
    <source>
        <dbReference type="EMBL" id="KAG2392577.1"/>
    </source>
</evidence>
<dbReference type="PANTHER" id="PTHR43026:SF1">
    <property type="entry name" value="2-HYDROXYACID DEHYDROGENASE HOMOLOG 1-RELATED"/>
    <property type="match status" value="1"/>
</dbReference>
<evidence type="ECO:0000256" key="3">
    <source>
        <dbReference type="ARBA" id="ARBA00023027"/>
    </source>
</evidence>
<evidence type="ECO:0000256" key="4">
    <source>
        <dbReference type="RuleBase" id="RU003719"/>
    </source>
</evidence>
<dbReference type="InterPro" id="IPR029753">
    <property type="entry name" value="D-isomer_DH_CS"/>
</dbReference>
<dbReference type="InterPro" id="IPR058205">
    <property type="entry name" value="D-LDH-like"/>
</dbReference>
<evidence type="ECO:0000256" key="1">
    <source>
        <dbReference type="ARBA" id="ARBA00005854"/>
    </source>
</evidence>
<dbReference type="AlphaFoldDB" id="A0AA88H405"/>
<dbReference type="GO" id="GO:0051287">
    <property type="term" value="F:NAD binding"/>
    <property type="evidence" value="ECO:0007669"/>
    <property type="project" value="InterPro"/>
</dbReference>
<reference evidence="7 8" key="1">
    <citation type="journal article" date="2018" name="BMC Genomics">
        <title>The genome of Naegleria lovaniensis, the basis for a comparative approach to unravel pathogenicity factors of the human pathogenic amoeba N. fowleri.</title>
        <authorList>
            <person name="Liechti N."/>
            <person name="Schurch N."/>
            <person name="Bruggmann R."/>
            <person name="Wittwer M."/>
        </authorList>
    </citation>
    <scope>NUCLEOTIDE SEQUENCE [LARGE SCALE GENOMIC DNA]</scope>
    <source>
        <strain evidence="7 8">ATCC 30569</strain>
    </source>
</reference>
<dbReference type="Gene3D" id="3.40.50.720">
    <property type="entry name" value="NAD(P)-binding Rossmann-like Domain"/>
    <property type="match status" value="2"/>
</dbReference>
<evidence type="ECO:0008006" key="9">
    <source>
        <dbReference type="Google" id="ProtNLM"/>
    </source>
</evidence>
<keyword evidence="2 4" id="KW-0560">Oxidoreductase</keyword>
<dbReference type="InterPro" id="IPR036291">
    <property type="entry name" value="NAD(P)-bd_dom_sf"/>
</dbReference>
<comment type="caution">
    <text evidence="7">The sequence shown here is derived from an EMBL/GenBank/DDBJ whole genome shotgun (WGS) entry which is preliminary data.</text>
</comment>
<gene>
    <name evidence="7" type="ORF">C9374_011302</name>
</gene>
<dbReference type="InterPro" id="IPR006140">
    <property type="entry name" value="D-isomer_DH_NAD-bd"/>
</dbReference>
<evidence type="ECO:0000313" key="8">
    <source>
        <dbReference type="Proteomes" id="UP000816034"/>
    </source>
</evidence>
<dbReference type="InterPro" id="IPR006139">
    <property type="entry name" value="D-isomer_2_OHA_DH_cat_dom"/>
</dbReference>
<dbReference type="GO" id="GO:0016616">
    <property type="term" value="F:oxidoreductase activity, acting on the CH-OH group of donors, NAD or NADP as acceptor"/>
    <property type="evidence" value="ECO:0007669"/>
    <property type="project" value="InterPro"/>
</dbReference>
<dbReference type="SUPFAM" id="SSF51735">
    <property type="entry name" value="NAD(P)-binding Rossmann-fold domains"/>
    <property type="match status" value="1"/>
</dbReference>
<dbReference type="GeneID" id="68103756"/>
<sequence length="338" mass="37440">MKIAVFSAKPYDEEFLTKTNEALGEHKHTLKFVKSALDESHTVLAKGCDAVCVFVNDPVGESVIDSLAELGIKLILCRCAGYNNVNLKACKKHGITVARVPKYSPYATAEHSVALMLTLNRKTHRAYNRVREGDFSINGLMGFDMNGRNVGIIGTGKIGMLVCKILKCGFGCNVVAYDVYQSQEVKDLGVEYVDLDTLFKTSDIISLHCPLLPSTKYIVNDEALEKMKKGVMIINASRGGLLDTKAVIKHLKNGKVGSLGIDTYEHEANTFYENHSAENDLNDELLLRLMSFKNVLVTSHQAFFTQEAMKNIADSVLSSADQFQKDHKITGEEYVPYE</sequence>
<dbReference type="PROSITE" id="PS00670">
    <property type="entry name" value="D_2_HYDROXYACID_DH_2"/>
    <property type="match status" value="1"/>
</dbReference>
<dbReference type="PROSITE" id="PS00671">
    <property type="entry name" value="D_2_HYDROXYACID_DH_3"/>
    <property type="match status" value="1"/>
</dbReference>
<dbReference type="Pfam" id="PF02826">
    <property type="entry name" value="2-Hacid_dh_C"/>
    <property type="match status" value="1"/>
</dbReference>
<dbReference type="Proteomes" id="UP000816034">
    <property type="component" value="Unassembled WGS sequence"/>
</dbReference>
<keyword evidence="3" id="KW-0520">NAD</keyword>